<evidence type="ECO:0000313" key="5">
    <source>
        <dbReference type="Proteomes" id="UP000538931"/>
    </source>
</evidence>
<organism evidence="4 5">
    <name type="scientific">Marinobacterium marinum</name>
    <dbReference type="NCBI Taxonomy" id="2756129"/>
    <lineage>
        <taxon>Bacteria</taxon>
        <taxon>Pseudomonadati</taxon>
        <taxon>Pseudomonadota</taxon>
        <taxon>Gammaproteobacteria</taxon>
        <taxon>Oceanospirillales</taxon>
        <taxon>Oceanospirillaceae</taxon>
        <taxon>Marinobacterium</taxon>
    </lineage>
</organism>
<keyword evidence="2" id="KW-0175">Coiled coil</keyword>
<evidence type="ECO:0000256" key="1">
    <source>
        <dbReference type="ARBA" id="ARBA00023002"/>
    </source>
</evidence>
<feature type="domain" description="FAD dependent oxidoreductase" evidence="3">
    <location>
        <begin position="32"/>
        <end position="388"/>
    </location>
</feature>
<evidence type="ECO:0000259" key="3">
    <source>
        <dbReference type="Pfam" id="PF01266"/>
    </source>
</evidence>
<dbReference type="PANTHER" id="PTHR13847:SF281">
    <property type="entry name" value="FAD DEPENDENT OXIDOREDUCTASE DOMAIN-CONTAINING PROTEIN"/>
    <property type="match status" value="1"/>
</dbReference>
<dbReference type="Gene3D" id="3.30.9.10">
    <property type="entry name" value="D-Amino Acid Oxidase, subunit A, domain 2"/>
    <property type="match status" value="1"/>
</dbReference>
<evidence type="ECO:0000256" key="2">
    <source>
        <dbReference type="SAM" id="Coils"/>
    </source>
</evidence>
<dbReference type="Gene3D" id="3.50.50.60">
    <property type="entry name" value="FAD/NAD(P)-binding domain"/>
    <property type="match status" value="1"/>
</dbReference>
<dbReference type="Pfam" id="PF01266">
    <property type="entry name" value="DAO"/>
    <property type="match status" value="1"/>
</dbReference>
<dbReference type="Proteomes" id="UP000538931">
    <property type="component" value="Unassembled WGS sequence"/>
</dbReference>
<dbReference type="InterPro" id="IPR036188">
    <property type="entry name" value="FAD/NAD-bd_sf"/>
</dbReference>
<comment type="caution">
    <text evidence="4">The sequence shown here is derived from an EMBL/GenBank/DDBJ whole genome shotgun (WGS) entry which is preliminary data.</text>
</comment>
<dbReference type="GO" id="GO:0016491">
    <property type="term" value="F:oxidoreductase activity"/>
    <property type="evidence" value="ECO:0007669"/>
    <property type="project" value="UniProtKB-KW"/>
</dbReference>
<reference evidence="4 5" key="1">
    <citation type="submission" date="2020-07" db="EMBL/GenBank/DDBJ databases">
        <title>Bacterium isolated from marien macroalgae.</title>
        <authorList>
            <person name="Zhu K."/>
            <person name="Lu D."/>
            <person name="Du Z."/>
        </authorList>
    </citation>
    <scope>NUCLEOTIDE SEQUENCE [LARGE SCALE GENOMIC DNA]</scope>
    <source>
        <strain evidence="4 5">3-1745</strain>
    </source>
</reference>
<dbReference type="RefSeq" id="WP_181739613.1">
    <property type="nucleotide sequence ID" value="NZ_JACEMT010000049.1"/>
</dbReference>
<keyword evidence="1" id="KW-0560">Oxidoreductase</keyword>
<dbReference type="AlphaFoldDB" id="A0A7W1WYL9"/>
<accession>A0A7W1WYL9</accession>
<evidence type="ECO:0000313" key="4">
    <source>
        <dbReference type="EMBL" id="MBA4502630.1"/>
    </source>
</evidence>
<keyword evidence="5" id="KW-1185">Reference proteome</keyword>
<proteinExistence type="predicted"/>
<dbReference type="EMBL" id="JACEMT010000049">
    <property type="protein sequence ID" value="MBA4502630.1"/>
    <property type="molecule type" value="Genomic_DNA"/>
</dbReference>
<dbReference type="PANTHER" id="PTHR13847">
    <property type="entry name" value="SARCOSINE DEHYDROGENASE-RELATED"/>
    <property type="match status" value="1"/>
</dbReference>
<dbReference type="GO" id="GO:0005737">
    <property type="term" value="C:cytoplasm"/>
    <property type="evidence" value="ECO:0007669"/>
    <property type="project" value="TreeGrafter"/>
</dbReference>
<gene>
    <name evidence="4" type="ORF">H1S06_09670</name>
</gene>
<feature type="coiled-coil region" evidence="2">
    <location>
        <begin position="84"/>
        <end position="111"/>
    </location>
</feature>
<dbReference type="SUPFAM" id="SSF51905">
    <property type="entry name" value="FAD/NAD(P)-binding domain"/>
    <property type="match status" value="1"/>
</dbReference>
<protein>
    <submittedName>
        <fullName evidence="4">FAD-binding oxidoreductase</fullName>
    </submittedName>
</protein>
<dbReference type="InterPro" id="IPR006076">
    <property type="entry name" value="FAD-dep_OxRdtase"/>
</dbReference>
<sequence>MILPQYDSRCGWYEQLDQVSDFPALNGDRQVDLVVIGGGFVGCAAARRMAENRPDAKVLLLEALKIGQGASGRNSGFVIDQPHKRDLESGNEALKQKIVRLNRVAVEYLETQIEHFGIDCQWSHAGKYQAAVGPRGRKHLDHYEQLLQQGGEAYQRLSREEMRSVFGTDFYSAAIHTPGGALMQPAALMRGLADSMPDNVEIAENTAVTSIKRTRDGFELMAGRAHIRCRQLILGTNIFTAELGYMADRILPIMTFASMTAPLTDEQLRRYGGRLDWGITPADHAGTTLRMTQDRRLIVRNSYRYAHDYNTPQALIPQVSARHRKAFDERYPQLSDVAFEYTWGGASGLSGNFETYFGELESNIFASCCDQSVGAARGTISGMMLADMACGRRSDLLCDMQNVSGCPSRLPPKPLLRIGVPMRLAMARFASRSEV</sequence>
<name>A0A7W1WYL9_9GAMM</name>